<dbReference type="RefSeq" id="WP_208847982.1">
    <property type="nucleotide sequence ID" value="NZ_JAGGDJ010000007.1"/>
</dbReference>
<comment type="pathway">
    <text evidence="1 6">Cell wall biogenesis; peptidoglycan biosynthesis.</text>
</comment>
<feature type="domain" description="LysM" evidence="8">
    <location>
        <begin position="38"/>
        <end position="84"/>
    </location>
</feature>
<evidence type="ECO:0000256" key="1">
    <source>
        <dbReference type="ARBA" id="ARBA00004752"/>
    </source>
</evidence>
<protein>
    <submittedName>
        <fullName evidence="10">LysM peptidoglycan-binding domain-containing protein</fullName>
    </submittedName>
</protein>
<evidence type="ECO:0000259" key="9">
    <source>
        <dbReference type="PROSITE" id="PS52029"/>
    </source>
</evidence>
<evidence type="ECO:0000313" key="10">
    <source>
        <dbReference type="EMBL" id="MBO7745076.1"/>
    </source>
</evidence>
<dbReference type="Gene3D" id="3.10.350.10">
    <property type="entry name" value="LysM domain"/>
    <property type="match status" value="3"/>
</dbReference>
<evidence type="ECO:0000259" key="8">
    <source>
        <dbReference type="PROSITE" id="PS51782"/>
    </source>
</evidence>
<dbReference type="Pfam" id="PF01476">
    <property type="entry name" value="LysM"/>
    <property type="match status" value="3"/>
</dbReference>
<feature type="chain" id="PRO_5046188773" evidence="7">
    <location>
        <begin position="29"/>
        <end position="344"/>
    </location>
</feature>
<dbReference type="InterPro" id="IPR036779">
    <property type="entry name" value="LysM_dom_sf"/>
</dbReference>
<dbReference type="InterPro" id="IPR005490">
    <property type="entry name" value="LD_TPept_cat_dom"/>
</dbReference>
<feature type="domain" description="LysM" evidence="8">
    <location>
        <begin position="146"/>
        <end position="193"/>
    </location>
</feature>
<feature type="domain" description="LysM" evidence="8">
    <location>
        <begin position="91"/>
        <end position="139"/>
    </location>
</feature>
<evidence type="ECO:0000256" key="7">
    <source>
        <dbReference type="SAM" id="SignalP"/>
    </source>
</evidence>
<keyword evidence="4 6" id="KW-0573">Peptidoglycan synthesis</keyword>
<keyword evidence="7" id="KW-0732">Signal</keyword>
<dbReference type="PANTHER" id="PTHR30582:SF4">
    <property type="entry name" value="L,D-TRANSPEPTIDASE YQJB-RELATED"/>
    <property type="match status" value="1"/>
</dbReference>
<dbReference type="SUPFAM" id="SSF141523">
    <property type="entry name" value="L,D-transpeptidase catalytic domain-like"/>
    <property type="match status" value="1"/>
</dbReference>
<proteinExistence type="predicted"/>
<evidence type="ECO:0000256" key="4">
    <source>
        <dbReference type="ARBA" id="ARBA00022984"/>
    </source>
</evidence>
<feature type="signal peptide" evidence="7">
    <location>
        <begin position="1"/>
        <end position="28"/>
    </location>
</feature>
<comment type="caution">
    <text evidence="10">The sequence shown here is derived from an EMBL/GenBank/DDBJ whole genome shotgun (WGS) entry which is preliminary data.</text>
</comment>
<evidence type="ECO:0000256" key="3">
    <source>
        <dbReference type="ARBA" id="ARBA00022960"/>
    </source>
</evidence>
<dbReference type="PROSITE" id="PS52029">
    <property type="entry name" value="LD_TPASE"/>
    <property type="match status" value="1"/>
</dbReference>
<dbReference type="InterPro" id="IPR038063">
    <property type="entry name" value="Transpep_catalytic_dom"/>
</dbReference>
<dbReference type="InterPro" id="IPR018392">
    <property type="entry name" value="LysM"/>
</dbReference>
<organism evidence="10 11">
    <name type="scientific">Paenibacillus artemisiicola</name>
    <dbReference type="NCBI Taxonomy" id="1172618"/>
    <lineage>
        <taxon>Bacteria</taxon>
        <taxon>Bacillati</taxon>
        <taxon>Bacillota</taxon>
        <taxon>Bacilli</taxon>
        <taxon>Bacillales</taxon>
        <taxon>Paenibacillaceae</taxon>
        <taxon>Paenibacillus</taxon>
    </lineage>
</organism>
<dbReference type="Proteomes" id="UP000670947">
    <property type="component" value="Unassembled WGS sequence"/>
</dbReference>
<evidence type="ECO:0000256" key="2">
    <source>
        <dbReference type="ARBA" id="ARBA00022679"/>
    </source>
</evidence>
<dbReference type="PROSITE" id="PS51782">
    <property type="entry name" value="LYSM"/>
    <property type="match status" value="3"/>
</dbReference>
<accession>A0ABS3WA95</accession>
<keyword evidence="3 6" id="KW-0133">Cell shape</keyword>
<feature type="domain" description="L,D-TPase catalytic" evidence="9">
    <location>
        <begin position="220"/>
        <end position="343"/>
    </location>
</feature>
<dbReference type="PANTHER" id="PTHR30582">
    <property type="entry name" value="L,D-TRANSPEPTIDASE"/>
    <property type="match status" value="1"/>
</dbReference>
<keyword evidence="11" id="KW-1185">Reference proteome</keyword>
<sequence length="344" mass="36789">MSRQTKWFLSMVMAVALLAGYHPGMSNAGGSEESFISIAYGVKPGDTLYGIAKRFYLTGDYVRVAKLNGLDPKAGLKAGTTVRLRNPLVLAQYTVQPGDTLFAITNKYYNRNQYLNALMTYNGITDPNTGLKLGMALRVPLPSGEGRHKVARGDTLYSLASRYFKASDYRQAIAQANGLPADGAVKAGQALRIPNPYDYKAAGSPAVAAPAAGTPSAKVYAIEIDVTRNKLYVLAGGKVERSFAIASGRDGLTPIGSYEIITKIKNPWYSAKGIPGGDPKNPLGSRWLGLDVPNTQGTTYGIHGTNAPASIGTNASAGCIRMHNEDVEWLFDRIPTGTKVKLHA</sequence>
<dbReference type="Pfam" id="PF03734">
    <property type="entry name" value="YkuD"/>
    <property type="match status" value="1"/>
</dbReference>
<feature type="active site" description="Proton donor/acceptor" evidence="6">
    <location>
        <position position="303"/>
    </location>
</feature>
<evidence type="ECO:0000256" key="6">
    <source>
        <dbReference type="PROSITE-ProRule" id="PRU01373"/>
    </source>
</evidence>
<dbReference type="SMART" id="SM00257">
    <property type="entry name" value="LysM"/>
    <property type="match status" value="3"/>
</dbReference>
<evidence type="ECO:0000256" key="5">
    <source>
        <dbReference type="ARBA" id="ARBA00023316"/>
    </source>
</evidence>
<gene>
    <name evidence="10" type="ORF">I8J29_12775</name>
</gene>
<keyword evidence="2" id="KW-0808">Transferase</keyword>
<dbReference type="Gene3D" id="2.40.440.10">
    <property type="entry name" value="L,D-transpeptidase catalytic domain-like"/>
    <property type="match status" value="1"/>
</dbReference>
<dbReference type="CDD" id="cd16913">
    <property type="entry name" value="YkuD_like"/>
    <property type="match status" value="1"/>
</dbReference>
<dbReference type="SUPFAM" id="SSF54106">
    <property type="entry name" value="LysM domain"/>
    <property type="match status" value="2"/>
</dbReference>
<name>A0ABS3WA95_9BACL</name>
<evidence type="ECO:0000313" key="11">
    <source>
        <dbReference type="Proteomes" id="UP000670947"/>
    </source>
</evidence>
<dbReference type="InterPro" id="IPR050979">
    <property type="entry name" value="LD-transpeptidase"/>
</dbReference>
<dbReference type="CDD" id="cd00118">
    <property type="entry name" value="LysM"/>
    <property type="match status" value="3"/>
</dbReference>
<feature type="active site" description="Nucleophile" evidence="6">
    <location>
        <position position="319"/>
    </location>
</feature>
<reference evidence="10 11" key="1">
    <citation type="submission" date="2021-03" db="EMBL/GenBank/DDBJ databases">
        <title>Paenibacillus artemisicola MWE-103 whole genome sequence.</title>
        <authorList>
            <person name="Ham Y.J."/>
        </authorList>
    </citation>
    <scope>NUCLEOTIDE SEQUENCE [LARGE SCALE GENOMIC DNA]</scope>
    <source>
        <strain evidence="10 11">MWE-103</strain>
    </source>
</reference>
<dbReference type="EMBL" id="JAGGDJ010000007">
    <property type="protein sequence ID" value="MBO7745076.1"/>
    <property type="molecule type" value="Genomic_DNA"/>
</dbReference>
<keyword evidence="5 6" id="KW-0961">Cell wall biogenesis/degradation</keyword>